<dbReference type="GO" id="GO:0008233">
    <property type="term" value="F:peptidase activity"/>
    <property type="evidence" value="ECO:0007669"/>
    <property type="project" value="UniProtKB-KW"/>
</dbReference>
<keyword evidence="1" id="KW-0378">Hydrolase</keyword>
<proteinExistence type="predicted"/>
<accession>A0ABW3ZTC9</accession>
<dbReference type="Gene3D" id="2.40.70.10">
    <property type="entry name" value="Acid Proteases"/>
    <property type="match status" value="1"/>
</dbReference>
<keyword evidence="4" id="KW-1185">Reference proteome</keyword>
<dbReference type="EMBL" id="JBHTNH010000008">
    <property type="protein sequence ID" value="MFD1361280.1"/>
    <property type="molecule type" value="Genomic_DNA"/>
</dbReference>
<dbReference type="InterPro" id="IPR001969">
    <property type="entry name" value="Aspartic_peptidase_AS"/>
</dbReference>
<dbReference type="PROSITE" id="PS50175">
    <property type="entry name" value="ASP_PROT_RETROV"/>
    <property type="match status" value="1"/>
</dbReference>
<organism evidence="3 4">
    <name type="scientific">Lentibacillus salinarum</name>
    <dbReference type="NCBI Taxonomy" id="446820"/>
    <lineage>
        <taxon>Bacteria</taxon>
        <taxon>Bacillati</taxon>
        <taxon>Bacillota</taxon>
        <taxon>Bacilli</taxon>
        <taxon>Bacillales</taxon>
        <taxon>Bacillaceae</taxon>
        <taxon>Lentibacillus</taxon>
    </lineage>
</organism>
<dbReference type="Proteomes" id="UP001597178">
    <property type="component" value="Unassembled WGS sequence"/>
</dbReference>
<dbReference type="CDD" id="cd05483">
    <property type="entry name" value="retropepsin_like_bacteria"/>
    <property type="match status" value="1"/>
</dbReference>
<evidence type="ECO:0000313" key="3">
    <source>
        <dbReference type="EMBL" id="MFD1361280.1"/>
    </source>
</evidence>
<dbReference type="InterPro" id="IPR001995">
    <property type="entry name" value="Peptidase_A2_cat"/>
</dbReference>
<dbReference type="GO" id="GO:0006508">
    <property type="term" value="P:proteolysis"/>
    <property type="evidence" value="ECO:0007669"/>
    <property type="project" value="UniProtKB-KW"/>
</dbReference>
<feature type="domain" description="Peptidase A2" evidence="2">
    <location>
        <begin position="26"/>
        <end position="106"/>
    </location>
</feature>
<protein>
    <submittedName>
        <fullName evidence="3">TIGR02281 family clan AA aspartic protease</fullName>
    </submittedName>
</protein>
<comment type="caution">
    <text evidence="3">The sequence shown here is derived from an EMBL/GenBank/DDBJ whole genome shotgun (WGS) entry which is preliminary data.</text>
</comment>
<dbReference type="InterPro" id="IPR034122">
    <property type="entry name" value="Retropepsin-like_bacterial"/>
</dbReference>
<dbReference type="InterPro" id="IPR021109">
    <property type="entry name" value="Peptidase_aspartic_dom_sf"/>
</dbReference>
<reference evidence="4" key="1">
    <citation type="journal article" date="2019" name="Int. J. Syst. Evol. Microbiol.">
        <title>The Global Catalogue of Microorganisms (GCM) 10K type strain sequencing project: providing services to taxonomists for standard genome sequencing and annotation.</title>
        <authorList>
            <consortium name="The Broad Institute Genomics Platform"/>
            <consortium name="The Broad Institute Genome Sequencing Center for Infectious Disease"/>
            <person name="Wu L."/>
            <person name="Ma J."/>
        </authorList>
    </citation>
    <scope>NUCLEOTIDE SEQUENCE [LARGE SCALE GENOMIC DNA]</scope>
    <source>
        <strain evidence="4">CCUG 54822</strain>
    </source>
</reference>
<evidence type="ECO:0000256" key="1">
    <source>
        <dbReference type="ARBA" id="ARBA00022801"/>
    </source>
</evidence>
<dbReference type="SUPFAM" id="SSF50630">
    <property type="entry name" value="Acid proteases"/>
    <property type="match status" value="1"/>
</dbReference>
<dbReference type="PROSITE" id="PS00141">
    <property type="entry name" value="ASP_PROTEASE"/>
    <property type="match status" value="1"/>
</dbReference>
<name>A0ABW3ZTC9_9BACI</name>
<dbReference type="Pfam" id="PF13975">
    <property type="entry name" value="gag-asp_proteas"/>
    <property type="match status" value="1"/>
</dbReference>
<keyword evidence="3" id="KW-0645">Protease</keyword>
<gene>
    <name evidence="3" type="ORF">ACFQ4A_06305</name>
</gene>
<evidence type="ECO:0000313" key="4">
    <source>
        <dbReference type="Proteomes" id="UP001597178"/>
    </source>
</evidence>
<dbReference type="RefSeq" id="WP_382398702.1">
    <property type="nucleotide sequence ID" value="NZ_JBHTNH010000008.1"/>
</dbReference>
<sequence length="130" mass="14453">MNLFYDGQLITTSLIVTFRGEALKIDDVIVDTGSSHTVISPDILETIGVKYENGDTIYEAYGIGGSVPFYTKNMDKIQIDSFTIKDAQVDVGMLPQEHSALLGLDILKQYNFIIDLDKLELCPSMREKGD</sequence>
<evidence type="ECO:0000259" key="2">
    <source>
        <dbReference type="PROSITE" id="PS50175"/>
    </source>
</evidence>